<evidence type="ECO:0000313" key="9">
    <source>
        <dbReference type="EMBL" id="RJL34168.1"/>
    </source>
</evidence>
<dbReference type="PANTHER" id="PTHR43289">
    <property type="entry name" value="MITOGEN-ACTIVATED PROTEIN KINASE KINASE KINASE 20-RELATED"/>
    <property type="match status" value="1"/>
</dbReference>
<feature type="compositionally biased region" description="Basic and acidic residues" evidence="6">
    <location>
        <begin position="331"/>
        <end position="345"/>
    </location>
</feature>
<dbReference type="PROSITE" id="PS50011">
    <property type="entry name" value="PROTEIN_KINASE_DOM"/>
    <property type="match status" value="1"/>
</dbReference>
<evidence type="ECO:0000256" key="2">
    <source>
        <dbReference type="ARBA" id="ARBA00022741"/>
    </source>
</evidence>
<name>A0A3A4B1W8_9ACTN</name>
<evidence type="ECO:0000256" key="4">
    <source>
        <dbReference type="ARBA" id="ARBA00022840"/>
    </source>
</evidence>
<feature type="region of interest" description="Disordered" evidence="6">
    <location>
        <begin position="1"/>
        <end position="21"/>
    </location>
</feature>
<evidence type="ECO:0000256" key="3">
    <source>
        <dbReference type="ARBA" id="ARBA00022777"/>
    </source>
</evidence>
<evidence type="ECO:0000313" key="10">
    <source>
        <dbReference type="Proteomes" id="UP000265768"/>
    </source>
</evidence>
<evidence type="ECO:0000256" key="5">
    <source>
        <dbReference type="PROSITE-ProRule" id="PRU10141"/>
    </source>
</evidence>
<proteinExistence type="predicted"/>
<dbReference type="PANTHER" id="PTHR43289:SF34">
    <property type="entry name" value="SERINE_THREONINE-PROTEIN KINASE YBDM-RELATED"/>
    <property type="match status" value="1"/>
</dbReference>
<feature type="domain" description="Protein kinase" evidence="8">
    <location>
        <begin position="25"/>
        <end position="275"/>
    </location>
</feature>
<feature type="compositionally biased region" description="Low complexity" evidence="6">
    <location>
        <begin position="310"/>
        <end position="327"/>
    </location>
</feature>
<feature type="region of interest" description="Disordered" evidence="6">
    <location>
        <begin position="310"/>
        <end position="355"/>
    </location>
</feature>
<evidence type="ECO:0000259" key="8">
    <source>
        <dbReference type="PROSITE" id="PS50011"/>
    </source>
</evidence>
<keyword evidence="7" id="KW-0812">Transmembrane</keyword>
<evidence type="ECO:0000256" key="6">
    <source>
        <dbReference type="SAM" id="MobiDB-lite"/>
    </source>
</evidence>
<dbReference type="SMART" id="SM00220">
    <property type="entry name" value="S_TKc"/>
    <property type="match status" value="1"/>
</dbReference>
<reference evidence="9 10" key="1">
    <citation type="submission" date="2018-09" db="EMBL/GenBank/DDBJ databases">
        <title>YIM 75507 draft genome.</title>
        <authorList>
            <person name="Tang S."/>
            <person name="Feng Y."/>
        </authorList>
    </citation>
    <scope>NUCLEOTIDE SEQUENCE [LARGE SCALE GENOMIC DNA]</scope>
    <source>
        <strain evidence="9 10">YIM 75507</strain>
    </source>
</reference>
<accession>A0A3A4B1W8</accession>
<dbReference type="SUPFAM" id="SSF56112">
    <property type="entry name" value="Protein kinase-like (PK-like)"/>
    <property type="match status" value="1"/>
</dbReference>
<dbReference type="Proteomes" id="UP000265768">
    <property type="component" value="Unassembled WGS sequence"/>
</dbReference>
<feature type="transmembrane region" description="Helical" evidence="7">
    <location>
        <begin position="361"/>
        <end position="386"/>
    </location>
</feature>
<keyword evidence="3 9" id="KW-0418">Kinase</keyword>
<keyword evidence="1" id="KW-0808">Transferase</keyword>
<evidence type="ECO:0000256" key="1">
    <source>
        <dbReference type="ARBA" id="ARBA00022679"/>
    </source>
</evidence>
<evidence type="ECO:0000256" key="7">
    <source>
        <dbReference type="SAM" id="Phobius"/>
    </source>
</evidence>
<dbReference type="CDD" id="cd14014">
    <property type="entry name" value="STKc_PknB_like"/>
    <property type="match status" value="1"/>
</dbReference>
<organism evidence="9 10">
    <name type="scientific">Bailinhaonella thermotolerans</name>
    <dbReference type="NCBI Taxonomy" id="1070861"/>
    <lineage>
        <taxon>Bacteria</taxon>
        <taxon>Bacillati</taxon>
        <taxon>Actinomycetota</taxon>
        <taxon>Actinomycetes</taxon>
        <taxon>Streptosporangiales</taxon>
        <taxon>Streptosporangiaceae</taxon>
        <taxon>Bailinhaonella</taxon>
    </lineage>
</organism>
<dbReference type="PROSITE" id="PS00108">
    <property type="entry name" value="PROTEIN_KINASE_ST"/>
    <property type="match status" value="1"/>
</dbReference>
<feature type="compositionally biased region" description="Polar residues" evidence="6">
    <location>
        <begin position="1"/>
        <end position="18"/>
    </location>
</feature>
<dbReference type="PROSITE" id="PS00107">
    <property type="entry name" value="PROTEIN_KINASE_ATP"/>
    <property type="match status" value="1"/>
</dbReference>
<dbReference type="GO" id="GO:0004674">
    <property type="term" value="F:protein serine/threonine kinase activity"/>
    <property type="evidence" value="ECO:0007669"/>
    <property type="project" value="UniProtKB-KW"/>
</dbReference>
<dbReference type="InterPro" id="IPR000719">
    <property type="entry name" value="Prot_kinase_dom"/>
</dbReference>
<dbReference type="InterPro" id="IPR008271">
    <property type="entry name" value="Ser/Thr_kinase_AS"/>
</dbReference>
<feature type="binding site" evidence="5">
    <location>
        <position position="53"/>
    </location>
    <ligand>
        <name>ATP</name>
        <dbReference type="ChEBI" id="CHEBI:30616"/>
    </ligand>
</feature>
<dbReference type="Gene3D" id="1.10.510.10">
    <property type="entry name" value="Transferase(Phosphotransferase) domain 1"/>
    <property type="match status" value="1"/>
</dbReference>
<keyword evidence="9" id="KW-0723">Serine/threonine-protein kinase</keyword>
<dbReference type="Pfam" id="PF00069">
    <property type="entry name" value="Pkinase"/>
    <property type="match status" value="1"/>
</dbReference>
<dbReference type="Gene3D" id="3.30.200.20">
    <property type="entry name" value="Phosphorylase Kinase, domain 1"/>
    <property type="match status" value="1"/>
</dbReference>
<dbReference type="EMBL" id="QZEY01000002">
    <property type="protein sequence ID" value="RJL34168.1"/>
    <property type="molecule type" value="Genomic_DNA"/>
</dbReference>
<comment type="caution">
    <text evidence="9">The sequence shown here is derived from an EMBL/GenBank/DDBJ whole genome shotgun (WGS) entry which is preliminary data.</text>
</comment>
<keyword evidence="4 5" id="KW-0067">ATP-binding</keyword>
<dbReference type="InterPro" id="IPR011009">
    <property type="entry name" value="Kinase-like_dom_sf"/>
</dbReference>
<sequence length="605" mass="63346">MSVNRYDQPQGGTLQTGDPASLGPYRTLARLGRGGMGTVYLAESPAGARVAVKVINAELTADPDFVARFRREVEAARKVHRFCTAPVLDADLAGPRLYVVTEYVPGPDLAAAVRQNGPLTGSNLEALAVGIATALTAIHGAGVIHRDLKPANVVLSPLGPRVIDFGIARALDTMAEKTATGKILGTPEYMAPELLTGGDVAPASDIFAWGCVVAYAATGHSLFGGRTIPEVLYRVVHETPDLSRVDARLRGVVEAALSKDPAARPGTRELLNLLVGQDADAERIAGTVRVTLPAPAAVAPGGAAAAGAEPTAVAPPAAPTAQVPGAPRTARMPEGEAGEGPREPHGPGGGSAPRGGKANRWGLLIGGGVGAVALVAAAAAGLAALLNGGPPAVAEELMTDDFKVAEGSVWPSDAVSKDAYRGFTGDGRYTMATNSSETYREASPGLGIRLPDRTLLSVSVKFETARPDAQVGVYCPASDIGRDPADRAKVKWLWHEVILRYDGNAIVRRVAADQADNELTPATRAEGFDPKRANRLQVACELSGKTRTVRLWVNGRLAVEASDDLPHAPRRVDNYYPRPGIFIRQNGGAEPYTRVSLDDFHLGRY</sequence>
<dbReference type="AlphaFoldDB" id="A0A3A4B1W8"/>
<dbReference type="InterPro" id="IPR017441">
    <property type="entry name" value="Protein_kinase_ATP_BS"/>
</dbReference>
<keyword evidence="7" id="KW-1133">Transmembrane helix</keyword>
<gene>
    <name evidence="9" type="ORF">D5H75_06735</name>
</gene>
<protein>
    <submittedName>
        <fullName evidence="9">Serine/threonine protein kinase</fullName>
    </submittedName>
</protein>
<keyword evidence="2 5" id="KW-0547">Nucleotide-binding</keyword>
<keyword evidence="7" id="KW-0472">Membrane</keyword>
<dbReference type="GO" id="GO:0005524">
    <property type="term" value="F:ATP binding"/>
    <property type="evidence" value="ECO:0007669"/>
    <property type="project" value="UniProtKB-UniRule"/>
</dbReference>
<dbReference type="OrthoDB" id="3915799at2"/>
<keyword evidence="10" id="KW-1185">Reference proteome</keyword>